<dbReference type="OrthoDB" id="3265433at2759"/>
<dbReference type="HOGENOM" id="CLU_003703_6_0_1"/>
<dbReference type="STRING" id="933084.A0A067PG04"/>
<name>A0A067PG04_9AGAM</name>
<evidence type="ECO:0000313" key="1">
    <source>
        <dbReference type="EMBL" id="KDQ49396.1"/>
    </source>
</evidence>
<proteinExistence type="predicted"/>
<dbReference type="EMBL" id="KL197786">
    <property type="protein sequence ID" value="KDQ49396.1"/>
    <property type="molecule type" value="Genomic_DNA"/>
</dbReference>
<gene>
    <name evidence="1" type="ORF">JAAARDRAFT_143485</name>
</gene>
<sequence>HAQVYTHCQDAMVRLGASKAMLQKYRILDKSHCQVTTGIIDDHTKRGTRNTVLPWIWSMGDDNDVKGRHLTDFVRLHWLRAKAMRNHWQEELTLIMHEMTWASAYFAHRSREWDSRARDPSQSLSSGHKCYAMWQAEMWKMFATTAINEFTKILVLHPPLDIEEFEVNQPPERRHSLWDLEQE</sequence>
<keyword evidence="2" id="KW-1185">Reference proteome</keyword>
<accession>A0A067PG04</accession>
<dbReference type="InParanoid" id="A0A067PG04"/>
<reference evidence="2" key="1">
    <citation type="journal article" date="2014" name="Proc. Natl. Acad. Sci. U.S.A.">
        <title>Extensive sampling of basidiomycete genomes demonstrates inadequacy of the white-rot/brown-rot paradigm for wood decay fungi.</title>
        <authorList>
            <person name="Riley R."/>
            <person name="Salamov A.A."/>
            <person name="Brown D.W."/>
            <person name="Nagy L.G."/>
            <person name="Floudas D."/>
            <person name="Held B.W."/>
            <person name="Levasseur A."/>
            <person name="Lombard V."/>
            <person name="Morin E."/>
            <person name="Otillar R."/>
            <person name="Lindquist E.A."/>
            <person name="Sun H."/>
            <person name="LaButti K.M."/>
            <person name="Schmutz J."/>
            <person name="Jabbour D."/>
            <person name="Luo H."/>
            <person name="Baker S.E."/>
            <person name="Pisabarro A.G."/>
            <person name="Walton J.D."/>
            <person name="Blanchette R.A."/>
            <person name="Henrissat B."/>
            <person name="Martin F."/>
            <person name="Cullen D."/>
            <person name="Hibbett D.S."/>
            <person name="Grigoriev I.V."/>
        </authorList>
    </citation>
    <scope>NUCLEOTIDE SEQUENCE [LARGE SCALE GENOMIC DNA]</scope>
    <source>
        <strain evidence="2">MUCL 33604</strain>
    </source>
</reference>
<protein>
    <submittedName>
        <fullName evidence="1">Uncharacterized protein</fullName>
    </submittedName>
</protein>
<dbReference type="Proteomes" id="UP000027265">
    <property type="component" value="Unassembled WGS sequence"/>
</dbReference>
<organism evidence="1 2">
    <name type="scientific">Jaapia argillacea MUCL 33604</name>
    <dbReference type="NCBI Taxonomy" id="933084"/>
    <lineage>
        <taxon>Eukaryota</taxon>
        <taxon>Fungi</taxon>
        <taxon>Dikarya</taxon>
        <taxon>Basidiomycota</taxon>
        <taxon>Agaricomycotina</taxon>
        <taxon>Agaricomycetes</taxon>
        <taxon>Agaricomycetidae</taxon>
        <taxon>Jaapiales</taxon>
        <taxon>Jaapiaceae</taxon>
        <taxon>Jaapia</taxon>
    </lineage>
</organism>
<feature type="non-terminal residue" evidence="1">
    <location>
        <position position="1"/>
    </location>
</feature>
<evidence type="ECO:0000313" key="2">
    <source>
        <dbReference type="Proteomes" id="UP000027265"/>
    </source>
</evidence>
<dbReference type="AlphaFoldDB" id="A0A067PG04"/>